<organism evidence="4 5">
    <name type="scientific">Chelativorans salis</name>
    <dbReference type="NCBI Taxonomy" id="2978478"/>
    <lineage>
        <taxon>Bacteria</taxon>
        <taxon>Pseudomonadati</taxon>
        <taxon>Pseudomonadota</taxon>
        <taxon>Alphaproteobacteria</taxon>
        <taxon>Hyphomicrobiales</taxon>
        <taxon>Phyllobacteriaceae</taxon>
        <taxon>Chelativorans</taxon>
    </lineage>
</organism>
<evidence type="ECO:0000256" key="1">
    <source>
        <dbReference type="ARBA" id="ARBA00007430"/>
    </source>
</evidence>
<gene>
    <name evidence="4" type="ORF">N5A92_17960</name>
</gene>
<dbReference type="CDD" id="cd05237">
    <property type="entry name" value="UDP_invert_4-6DH_SDR_e"/>
    <property type="match status" value="1"/>
</dbReference>
<keyword evidence="2" id="KW-0472">Membrane</keyword>
<feature type="transmembrane region" description="Helical" evidence="2">
    <location>
        <begin position="78"/>
        <end position="99"/>
    </location>
</feature>
<dbReference type="SUPFAM" id="SSF51735">
    <property type="entry name" value="NAD(P)-binding Rossmann-fold domains"/>
    <property type="match status" value="1"/>
</dbReference>
<keyword evidence="2" id="KW-0812">Transmembrane</keyword>
<dbReference type="PANTHER" id="PTHR43318:SF1">
    <property type="entry name" value="POLYSACCHARIDE BIOSYNTHESIS PROTEIN EPSC-RELATED"/>
    <property type="match status" value="1"/>
</dbReference>
<dbReference type="Gene3D" id="3.40.50.720">
    <property type="entry name" value="NAD(P)-binding Rossmann-like Domain"/>
    <property type="match status" value="2"/>
</dbReference>
<feature type="transmembrane region" description="Helical" evidence="2">
    <location>
        <begin position="40"/>
        <end position="66"/>
    </location>
</feature>
<keyword evidence="5" id="KW-1185">Reference proteome</keyword>
<feature type="domain" description="Polysaccharide biosynthesis protein CapD-like" evidence="3">
    <location>
        <begin position="301"/>
        <end position="588"/>
    </location>
</feature>
<feature type="transmembrane region" description="Helical" evidence="2">
    <location>
        <begin position="9"/>
        <end position="28"/>
    </location>
</feature>
<dbReference type="InterPro" id="IPR036291">
    <property type="entry name" value="NAD(P)-bd_dom_sf"/>
</dbReference>
<dbReference type="Proteomes" id="UP001320831">
    <property type="component" value="Unassembled WGS sequence"/>
</dbReference>
<name>A0ABT2LR35_9HYPH</name>
<reference evidence="4 5" key="1">
    <citation type="submission" date="2022-09" db="EMBL/GenBank/DDBJ databases">
        <title>Chelativorans salina sp. nov., a novel slightly halophilic bacterium isolated from a saline lake sediment enrichment.</title>
        <authorList>
            <person name="Gao L."/>
            <person name="Fang B.-Z."/>
            <person name="Li W.-J."/>
        </authorList>
    </citation>
    <scope>NUCLEOTIDE SEQUENCE [LARGE SCALE GENOMIC DNA]</scope>
    <source>
        <strain evidence="4 5">EGI FJ00035</strain>
    </source>
</reference>
<dbReference type="EMBL" id="JAOCZP010000005">
    <property type="protein sequence ID" value="MCT7376914.1"/>
    <property type="molecule type" value="Genomic_DNA"/>
</dbReference>
<dbReference type="PANTHER" id="PTHR43318">
    <property type="entry name" value="UDP-N-ACETYLGLUCOSAMINE 4,6-DEHYDRATASE"/>
    <property type="match status" value="1"/>
</dbReference>
<dbReference type="InterPro" id="IPR003869">
    <property type="entry name" value="Polysac_CapD-like"/>
</dbReference>
<evidence type="ECO:0000313" key="5">
    <source>
        <dbReference type="Proteomes" id="UP001320831"/>
    </source>
</evidence>
<evidence type="ECO:0000313" key="4">
    <source>
        <dbReference type="EMBL" id="MCT7376914.1"/>
    </source>
</evidence>
<keyword evidence="2" id="KW-1133">Transmembrane helix</keyword>
<comment type="similarity">
    <text evidence="1">Belongs to the polysaccharide synthase family.</text>
</comment>
<sequence length="658" mass="71924">MKSTIRNRLLYTVDLGLSAVALVLAIWLRLGSQVILADSTIASAVGAITALFVMICAVTFPAAGLYKRKWEFASILDYIALVLAILFASAILTACLFFYSGLTLVPGSVIAIEVVTLVPLLAAVRLSFRQEDFKFRISTASGPSENSGCMLPVLLVGAGHEADLYLRALQRDRNSTYWPVGFLDNSPAEIGTMLRGVPVLGTTADFETVMEDLEARGQRPRHLIFTSAPSSFKGKAAEQLIEQADRTGMAISRLNPVTELRNTYFTKEFELRPIELTDLLERPQAALDIAALQRFICGRRVLVTGAGGSIGSELTKQVAALGPSHLAVIDNCEFNLYSIDLELSEQFARVPRTAHLCDVRDQHRVNEVFLRHRPELVFHAAALKHVPMVELNPCEGVLTNVCGTRNVADAALRWGALGMVQVSTDKVVNSTSVMGATKRLAELYCQALDLEGVNRSGAPRFMTVRFGNVLGSSGSLIPLFKRQLVHGGPLTVTHPEMKRFFMTIREAVELTLQASAYGLEKELGQGEIFVLDMGEPIKIVDIARRMIRLAGFTPDKDVHIQIIGCRPGEKLFEELFDETERRVSPPVPRVLGAVPTPVPVPVLQEIFARLEVCAMEGETDGLFASIHTVLPSFRGNQVDSFHPVDDAPGAGFKRAATM</sequence>
<protein>
    <submittedName>
        <fullName evidence="4">Polysaccharide biosynthesis protein</fullName>
    </submittedName>
</protein>
<evidence type="ECO:0000259" key="3">
    <source>
        <dbReference type="Pfam" id="PF02719"/>
    </source>
</evidence>
<comment type="caution">
    <text evidence="4">The sequence shown here is derived from an EMBL/GenBank/DDBJ whole genome shotgun (WGS) entry which is preliminary data.</text>
</comment>
<proteinExistence type="inferred from homology"/>
<accession>A0ABT2LR35</accession>
<dbReference type="Pfam" id="PF02719">
    <property type="entry name" value="Polysacc_synt_2"/>
    <property type="match status" value="1"/>
</dbReference>
<dbReference type="InterPro" id="IPR051203">
    <property type="entry name" value="Polysaccharide_Synthase-Rel"/>
</dbReference>
<dbReference type="RefSeq" id="WP_260905153.1">
    <property type="nucleotide sequence ID" value="NZ_JAOCZP010000005.1"/>
</dbReference>
<evidence type="ECO:0000256" key="2">
    <source>
        <dbReference type="SAM" id="Phobius"/>
    </source>
</evidence>